<sequence>MKYPKLPDTRKTQKREKRNRLSFYFSSSDWVFDHFPNRLISFVGLLSILRLMI</sequence>
<dbReference type="AlphaFoldDB" id="A0A178VBB3"/>
<protein>
    <submittedName>
        <fullName evidence="1">Uncharacterized protein</fullName>
    </submittedName>
</protein>
<name>A0A178VBB3_ARATH</name>
<evidence type="ECO:0000313" key="2">
    <source>
        <dbReference type="Proteomes" id="UP000078284"/>
    </source>
</evidence>
<accession>A0A178VBB3</accession>
<reference evidence="2" key="1">
    <citation type="journal article" date="2016" name="Proc. Natl. Acad. Sci. U.S.A.">
        <title>Chromosome-level assembly of Arabidopsis thaliana Ler reveals the extent of translocation and inversion polymorphisms.</title>
        <authorList>
            <person name="Zapata L."/>
            <person name="Ding J."/>
            <person name="Willing E.M."/>
            <person name="Hartwig B."/>
            <person name="Bezdan D."/>
            <person name="Jiao W.B."/>
            <person name="Patel V."/>
            <person name="Velikkakam James G."/>
            <person name="Koornneef M."/>
            <person name="Ossowski S."/>
            <person name="Schneeberger K."/>
        </authorList>
    </citation>
    <scope>NUCLEOTIDE SEQUENCE [LARGE SCALE GENOMIC DNA]</scope>
    <source>
        <strain evidence="2">cv. Landsberg erecta</strain>
    </source>
</reference>
<gene>
    <name evidence="1" type="ordered locus">AXX17_At3g16550</name>
</gene>
<comment type="caution">
    <text evidence="1">The sequence shown here is derived from an EMBL/GenBank/DDBJ whole genome shotgun (WGS) entry which is preliminary data.</text>
</comment>
<organism evidence="1 2">
    <name type="scientific">Arabidopsis thaliana</name>
    <name type="common">Mouse-ear cress</name>
    <dbReference type="NCBI Taxonomy" id="3702"/>
    <lineage>
        <taxon>Eukaryota</taxon>
        <taxon>Viridiplantae</taxon>
        <taxon>Streptophyta</taxon>
        <taxon>Embryophyta</taxon>
        <taxon>Tracheophyta</taxon>
        <taxon>Spermatophyta</taxon>
        <taxon>Magnoliopsida</taxon>
        <taxon>eudicotyledons</taxon>
        <taxon>Gunneridae</taxon>
        <taxon>Pentapetalae</taxon>
        <taxon>rosids</taxon>
        <taxon>malvids</taxon>
        <taxon>Brassicales</taxon>
        <taxon>Brassicaceae</taxon>
        <taxon>Camelineae</taxon>
        <taxon>Arabidopsis</taxon>
    </lineage>
</organism>
<evidence type="ECO:0000313" key="1">
    <source>
        <dbReference type="EMBL" id="OAP03469.1"/>
    </source>
</evidence>
<dbReference type="Proteomes" id="UP000078284">
    <property type="component" value="Chromosome 3"/>
</dbReference>
<dbReference type="EMBL" id="LUHQ01000003">
    <property type="protein sequence ID" value="OAP03469.1"/>
    <property type="molecule type" value="Genomic_DNA"/>
</dbReference>
<proteinExistence type="predicted"/>